<dbReference type="OMA" id="AHENTFQ"/>
<sequence length="211" mass="24192">MSKVANSNDNKIRILFCGNINVGKSCIIQRLITNNFIENYTPTVGVDFRSIYYQINQTKVQVNLLDIPGQDRYNALTLSQIRNVDGVVFVYDISDMDSFTDIINWQQKIQSAAHENTFQTLLGNKCDLLDRQVPFNKGLEFAESKSMNFFETSAKNGKDVVNSVQSLAQKIFCERLMNQNQQKNDENGTVKLQKSKLTFLNFFKGAYNYYC</sequence>
<accession>E1CB36</accession>
<dbReference type="NCBIfam" id="TIGR00231">
    <property type="entry name" value="small_GTP"/>
    <property type="match status" value="1"/>
</dbReference>
<dbReference type="InterPro" id="IPR005225">
    <property type="entry name" value="Small_GTP-bd"/>
</dbReference>
<dbReference type="PANTHER" id="PTHR47977">
    <property type="entry name" value="RAS-RELATED PROTEIN RAB"/>
    <property type="match status" value="1"/>
</dbReference>
<keyword evidence="2" id="KW-0342">GTP-binding</keyword>
<dbReference type="SMART" id="SM00175">
    <property type="entry name" value="RAB"/>
    <property type="match status" value="1"/>
</dbReference>
<name>E1CB36_TETTH</name>
<dbReference type="Pfam" id="PF00071">
    <property type="entry name" value="Ras"/>
    <property type="match status" value="1"/>
</dbReference>
<dbReference type="AlphaFoldDB" id="E1CB36"/>
<dbReference type="InterPro" id="IPR027417">
    <property type="entry name" value="P-loop_NTPase"/>
</dbReference>
<gene>
    <name evidence="3" type="primary">RABX19</name>
</gene>
<dbReference type="PRINTS" id="PR00449">
    <property type="entry name" value="RASTRNSFRMNG"/>
</dbReference>
<dbReference type="PROSITE" id="PS51421">
    <property type="entry name" value="RAS"/>
    <property type="match status" value="1"/>
</dbReference>
<evidence type="ECO:0000256" key="1">
    <source>
        <dbReference type="ARBA" id="ARBA00022741"/>
    </source>
</evidence>
<dbReference type="SMART" id="SM00174">
    <property type="entry name" value="RHO"/>
    <property type="match status" value="1"/>
</dbReference>
<dbReference type="EMBL" id="AB365946">
    <property type="protein sequence ID" value="BAJ21326.1"/>
    <property type="molecule type" value="mRNA"/>
</dbReference>
<organism evidence="3">
    <name type="scientific">Tetrahymena thermophila</name>
    <dbReference type="NCBI Taxonomy" id="5911"/>
    <lineage>
        <taxon>Eukaryota</taxon>
        <taxon>Sar</taxon>
        <taxon>Alveolata</taxon>
        <taxon>Ciliophora</taxon>
        <taxon>Intramacronucleata</taxon>
        <taxon>Oligohymenophorea</taxon>
        <taxon>Hymenostomatida</taxon>
        <taxon>Tetrahymenina</taxon>
        <taxon>Tetrahymenidae</taxon>
        <taxon>Tetrahymena</taxon>
    </lineage>
</organism>
<dbReference type="PROSITE" id="PS51419">
    <property type="entry name" value="RAB"/>
    <property type="match status" value="1"/>
</dbReference>
<reference evidence="3" key="1">
    <citation type="journal article" date="2010" name="J. Eukaryot. Microbiol.">
        <title>Marked amplification and diversification of products of ras genes from rat brain, Rab GTPases, in the ciliates Tetrahymena thermophila and Paramecium tetraurelia.</title>
        <authorList>
            <person name="Saito-Nakano Y."/>
            <person name="Nakahara T."/>
            <person name="Nakano K."/>
            <person name="Nozaki T."/>
            <person name="Numata O."/>
        </authorList>
    </citation>
    <scope>NUCLEOTIDE SEQUENCE</scope>
</reference>
<proteinExistence type="evidence at transcript level"/>
<dbReference type="GO" id="GO:0003924">
    <property type="term" value="F:GTPase activity"/>
    <property type="evidence" value="ECO:0007669"/>
    <property type="project" value="InterPro"/>
</dbReference>
<keyword evidence="1" id="KW-0547">Nucleotide-binding</keyword>
<dbReference type="SMART" id="SM00173">
    <property type="entry name" value="RAS"/>
    <property type="match status" value="1"/>
</dbReference>
<evidence type="ECO:0000313" key="3">
    <source>
        <dbReference type="EMBL" id="BAJ21326.1"/>
    </source>
</evidence>
<dbReference type="SMART" id="SM00176">
    <property type="entry name" value="RAN"/>
    <property type="match status" value="1"/>
</dbReference>
<dbReference type="Gene3D" id="3.40.50.300">
    <property type="entry name" value="P-loop containing nucleotide triphosphate hydrolases"/>
    <property type="match status" value="1"/>
</dbReference>
<dbReference type="InterPro" id="IPR001806">
    <property type="entry name" value="Small_GTPase"/>
</dbReference>
<evidence type="ECO:0000256" key="2">
    <source>
        <dbReference type="ARBA" id="ARBA00023134"/>
    </source>
</evidence>
<dbReference type="InterPro" id="IPR050227">
    <property type="entry name" value="Rab"/>
</dbReference>
<protein>
    <submittedName>
        <fullName evidence="3">Rab-family small GTPase RabX19</fullName>
    </submittedName>
</protein>
<dbReference type="SUPFAM" id="SSF52540">
    <property type="entry name" value="P-loop containing nucleoside triphosphate hydrolases"/>
    <property type="match status" value="1"/>
</dbReference>
<dbReference type="CDD" id="cd00154">
    <property type="entry name" value="Rab"/>
    <property type="match status" value="1"/>
</dbReference>
<dbReference type="GO" id="GO:0005525">
    <property type="term" value="F:GTP binding"/>
    <property type="evidence" value="ECO:0007669"/>
    <property type="project" value="UniProtKB-KW"/>
</dbReference>
<dbReference type="FunFam" id="3.40.50.300:FF:001329">
    <property type="entry name" value="Small GTP-binding protein, putative"/>
    <property type="match status" value="1"/>
</dbReference>